<proteinExistence type="inferred from homology"/>
<evidence type="ECO:0000256" key="10">
    <source>
        <dbReference type="ARBA" id="ARBA00023136"/>
    </source>
</evidence>
<keyword evidence="5 12" id="KW-1003">Cell membrane</keyword>
<organism evidence="14 15">
    <name type="scientific">Thermoleophilum album</name>
    <dbReference type="NCBI Taxonomy" id="29539"/>
    <lineage>
        <taxon>Bacteria</taxon>
        <taxon>Bacillati</taxon>
        <taxon>Actinomycetota</taxon>
        <taxon>Thermoleophilia</taxon>
        <taxon>Thermoleophilales</taxon>
        <taxon>Thermoleophilaceae</taxon>
        <taxon>Thermoleophilum</taxon>
    </lineage>
</organism>
<evidence type="ECO:0000256" key="1">
    <source>
        <dbReference type="ARBA" id="ARBA00004651"/>
    </source>
</evidence>
<reference evidence="15" key="1">
    <citation type="submission" date="2016-10" db="EMBL/GenBank/DDBJ databases">
        <authorList>
            <person name="Varghese N."/>
            <person name="Submissions S."/>
        </authorList>
    </citation>
    <scope>NUCLEOTIDE SEQUENCE [LARGE SCALE GENOMIC DNA]</scope>
    <source>
        <strain evidence="15">ATCC 35263</strain>
    </source>
</reference>
<evidence type="ECO:0000256" key="3">
    <source>
        <dbReference type="ARBA" id="ARBA00021622"/>
    </source>
</evidence>
<keyword evidence="14" id="KW-0282">Flagellum</keyword>
<evidence type="ECO:0000256" key="12">
    <source>
        <dbReference type="RuleBase" id="RU364091"/>
    </source>
</evidence>
<protein>
    <recommendedName>
        <fullName evidence="3 12">Flagellar biosynthetic protein FlhB</fullName>
    </recommendedName>
</protein>
<comment type="function">
    <text evidence="12">Required for formation of the rod structure in the basal body of the flagellar apparatus. Together with FliI and FliH, may constitute the export apparatus of flagellin.</text>
</comment>
<keyword evidence="14" id="KW-0966">Cell projection</keyword>
<keyword evidence="11 12" id="KW-1006">Bacterial flagellum protein export</keyword>
<comment type="caution">
    <text evidence="12">Lacks conserved residue(s) required for the propagation of feature annotation.</text>
</comment>
<keyword evidence="8 12" id="KW-0653">Protein transport</keyword>
<evidence type="ECO:0000256" key="2">
    <source>
        <dbReference type="ARBA" id="ARBA00010690"/>
    </source>
</evidence>
<evidence type="ECO:0000256" key="5">
    <source>
        <dbReference type="ARBA" id="ARBA00022475"/>
    </source>
</evidence>
<keyword evidence="14" id="KW-0969">Cilium</keyword>
<evidence type="ECO:0000256" key="8">
    <source>
        <dbReference type="ARBA" id="ARBA00022927"/>
    </source>
</evidence>
<dbReference type="SUPFAM" id="SSF160544">
    <property type="entry name" value="EscU C-terminal domain-like"/>
    <property type="match status" value="1"/>
</dbReference>
<dbReference type="PANTHER" id="PTHR30531:SF12">
    <property type="entry name" value="FLAGELLAR BIOSYNTHETIC PROTEIN FLHB"/>
    <property type="match status" value="1"/>
</dbReference>
<accession>A0A1H6FY01</accession>
<dbReference type="GO" id="GO:0009306">
    <property type="term" value="P:protein secretion"/>
    <property type="evidence" value="ECO:0007669"/>
    <property type="project" value="InterPro"/>
</dbReference>
<comment type="similarity">
    <text evidence="2 12">Belongs to the type III secretion exporter family.</text>
</comment>
<evidence type="ECO:0000313" key="15">
    <source>
        <dbReference type="Proteomes" id="UP000222056"/>
    </source>
</evidence>
<dbReference type="InterPro" id="IPR006136">
    <property type="entry name" value="FlhB"/>
</dbReference>
<dbReference type="STRING" id="29539.SAMN02745716_1687"/>
<dbReference type="EMBL" id="FNWJ01000002">
    <property type="protein sequence ID" value="SEH14615.1"/>
    <property type="molecule type" value="Genomic_DNA"/>
</dbReference>
<dbReference type="Pfam" id="PF01312">
    <property type="entry name" value="Bac_export_2"/>
    <property type="match status" value="1"/>
</dbReference>
<name>A0A1H6FY01_THEAL</name>
<dbReference type="GO" id="GO:0005886">
    <property type="term" value="C:plasma membrane"/>
    <property type="evidence" value="ECO:0007669"/>
    <property type="project" value="UniProtKB-SubCell"/>
</dbReference>
<evidence type="ECO:0000256" key="6">
    <source>
        <dbReference type="ARBA" id="ARBA00022692"/>
    </source>
</evidence>
<keyword evidence="9 12" id="KW-1133">Transmembrane helix</keyword>
<dbReference type="PRINTS" id="PR00950">
    <property type="entry name" value="TYPE3IMSPROT"/>
</dbReference>
<dbReference type="Proteomes" id="UP000222056">
    <property type="component" value="Unassembled WGS sequence"/>
</dbReference>
<dbReference type="Gene3D" id="3.40.1690.10">
    <property type="entry name" value="secretion proteins EscU"/>
    <property type="match status" value="1"/>
</dbReference>
<feature type="transmembrane region" description="Helical" evidence="12">
    <location>
        <begin position="187"/>
        <end position="210"/>
    </location>
</feature>
<dbReference type="InterPro" id="IPR006135">
    <property type="entry name" value="T3SS_substrate_exporter"/>
</dbReference>
<comment type="subcellular location">
    <subcellularLocation>
        <location evidence="1">Cell membrane</location>
        <topology evidence="1">Multi-pass membrane protein</topology>
    </subcellularLocation>
</comment>
<feature type="transmembrane region" description="Helical" evidence="12">
    <location>
        <begin position="31"/>
        <end position="52"/>
    </location>
</feature>
<keyword evidence="10 12" id="KW-0472">Membrane</keyword>
<dbReference type="NCBIfam" id="TIGR00328">
    <property type="entry name" value="flhB"/>
    <property type="match status" value="1"/>
</dbReference>
<feature type="transmembrane region" description="Helical" evidence="12">
    <location>
        <begin position="148"/>
        <end position="167"/>
    </location>
</feature>
<dbReference type="PANTHER" id="PTHR30531">
    <property type="entry name" value="FLAGELLAR BIOSYNTHETIC PROTEIN FLHB"/>
    <property type="match status" value="1"/>
</dbReference>
<evidence type="ECO:0000256" key="4">
    <source>
        <dbReference type="ARBA" id="ARBA00022448"/>
    </source>
</evidence>
<keyword evidence="6 12" id="KW-0812">Transmembrane</keyword>
<dbReference type="GO" id="GO:0044780">
    <property type="term" value="P:bacterial-type flagellum assembly"/>
    <property type="evidence" value="ECO:0007669"/>
    <property type="project" value="InterPro"/>
</dbReference>
<dbReference type="OrthoDB" id="9807950at2"/>
<evidence type="ECO:0000313" key="14">
    <source>
        <dbReference type="EMBL" id="SEH14615.1"/>
    </source>
</evidence>
<keyword evidence="4 12" id="KW-0813">Transport</keyword>
<dbReference type="InterPro" id="IPR029025">
    <property type="entry name" value="T3SS_substrate_exporter_C"/>
</dbReference>
<evidence type="ECO:0000256" key="11">
    <source>
        <dbReference type="ARBA" id="ARBA00023225"/>
    </source>
</evidence>
<feature type="compositionally biased region" description="Basic and acidic residues" evidence="13">
    <location>
        <begin position="1"/>
        <end position="21"/>
    </location>
</feature>
<evidence type="ECO:0000256" key="13">
    <source>
        <dbReference type="SAM" id="MobiDB-lite"/>
    </source>
</evidence>
<keyword evidence="7 12" id="KW-1005">Bacterial flagellum biogenesis</keyword>
<gene>
    <name evidence="12" type="primary">flhB</name>
    <name evidence="14" type="ORF">SAMN02745716_1687</name>
</gene>
<evidence type="ECO:0000256" key="7">
    <source>
        <dbReference type="ARBA" id="ARBA00022795"/>
    </source>
</evidence>
<dbReference type="RefSeq" id="WP_093118111.1">
    <property type="nucleotide sequence ID" value="NZ_FNWJ01000002.1"/>
</dbReference>
<dbReference type="AlphaFoldDB" id="A0A1H6FY01"/>
<feature type="region of interest" description="Disordered" evidence="13">
    <location>
        <begin position="1"/>
        <end position="23"/>
    </location>
</feature>
<sequence>MAGSAERTEAPTPRRREEARKRGQVARSADVAGVVTFGAGLAAVAFGGGALVDRVAGLMRSSFASAVAGATLNRDQTLSALADGLAQVALASAPIALVCVAAGGAAAVAQVGFKPSAQAVKPQWRRVDPLQGLRRIFGPQGLFEALKAALKVALVGAIVALAVVPSLPELVGSLGMPPLALAERLVAESIAIGTRGVVAYAVIAAIDYAWQRRQHERSLRMTRREVQDEMRHYGLAPEIKQALRRRQMQNARRRMMAAVPGADVVVTNPTHVAVALRYDGSKPAPEVVAKGRGTIAQRIRAIAAEHGVPIVSDPPLARALEREVPLGQEIPVHLYQAVAELLAYVYRLAADRRRALA</sequence>
<evidence type="ECO:0000256" key="9">
    <source>
        <dbReference type="ARBA" id="ARBA00022989"/>
    </source>
</evidence>
<keyword evidence="15" id="KW-1185">Reference proteome</keyword>